<sequence length="661" mass="74402">MRQRVPVLRTASLPASRLHTSPLPNPLAEKNPPALSALVEEFTKLCHQHDLRRAMAAMESLERHGIRADPVAYSELIKCCIARNAVEEGRHVHRHVASEGFEPKMFLNNVILNMYVKFGFLGDAWQLFDKMPERNVVSWTTMVSAALANPQGGREALGLLLQMNRDGVRPNMYTFSSVLRACDNLRTLRVIHCPIVKSGLESDIFVRSSLIDIYAKCGDLDSGFCVFNEMVTQDLVVWNSIIGAFAQGGNAYKALDLFLQMRRAGFPSNQAALTSVLRACTGSVMLEMGRQVHAQVLKFETDLILNNALLDMYCKCGDLDEAHAVFQRRSQKDVISWSTMIAGLAQNGRSMEALKLFEMMKETGPKPNYITIVGVLFACSHAGMLEEGWHYFRSMEVCFGIKPQREHYGCMVDLLGRAGKLEEALEFISEMECKPDTIIWKSLLGACRVHRNVNLATYVAKQILELDPNDEGVYILLSNIYAGSNQWEDVKDVRKVMRDRRVKKEPGCSWIEVGKQTHAFIVGDKSHPQIESILRELDQIITRLVDAGYVPDTSFVLHDLEREQKEESLRYHSEKLAIVFGLMNSVERKPIRIMKNLRICGCSMLLEPDASSCTRAKVVERSREDSDISNCLFLPLSESNNLGPSIPLSSHRRPPLARQNA</sequence>
<feature type="repeat" description="PPR" evidence="4">
    <location>
        <begin position="104"/>
        <end position="138"/>
    </location>
</feature>
<gene>
    <name evidence="6" type="ORF">Taro_001936</name>
</gene>
<feature type="repeat" description="PPR" evidence="4">
    <location>
        <begin position="302"/>
        <end position="332"/>
    </location>
</feature>
<proteinExistence type="inferred from homology"/>
<dbReference type="Pfam" id="PF20430">
    <property type="entry name" value="Eplus_motif"/>
    <property type="match status" value="1"/>
</dbReference>
<dbReference type="Gene3D" id="1.25.40.10">
    <property type="entry name" value="Tetratricopeptide repeat domain"/>
    <property type="match status" value="3"/>
</dbReference>
<accession>A0A843TCK1</accession>
<evidence type="ECO:0000256" key="2">
    <source>
        <dbReference type="ARBA" id="ARBA00022737"/>
    </source>
</evidence>
<dbReference type="AlphaFoldDB" id="A0A843TCK1"/>
<evidence type="ECO:0000256" key="3">
    <source>
        <dbReference type="ARBA" id="ARBA00022946"/>
    </source>
</evidence>
<dbReference type="Pfam" id="PF13041">
    <property type="entry name" value="PPR_2"/>
    <property type="match status" value="2"/>
</dbReference>
<dbReference type="GO" id="GO:0003723">
    <property type="term" value="F:RNA binding"/>
    <property type="evidence" value="ECO:0007669"/>
    <property type="project" value="InterPro"/>
</dbReference>
<dbReference type="GO" id="GO:0008270">
    <property type="term" value="F:zinc ion binding"/>
    <property type="evidence" value="ECO:0007669"/>
    <property type="project" value="InterPro"/>
</dbReference>
<keyword evidence="2" id="KW-0677">Repeat</keyword>
<dbReference type="InterPro" id="IPR032867">
    <property type="entry name" value="DYW_dom"/>
</dbReference>
<dbReference type="PANTHER" id="PTHR47926:SF420">
    <property type="entry name" value="REPEAT-CONTAINING PROTEIN, PUTATIVE-RELATED"/>
    <property type="match status" value="1"/>
</dbReference>
<organism evidence="6 7">
    <name type="scientific">Colocasia esculenta</name>
    <name type="common">Wild taro</name>
    <name type="synonym">Arum esculentum</name>
    <dbReference type="NCBI Taxonomy" id="4460"/>
    <lineage>
        <taxon>Eukaryota</taxon>
        <taxon>Viridiplantae</taxon>
        <taxon>Streptophyta</taxon>
        <taxon>Embryophyta</taxon>
        <taxon>Tracheophyta</taxon>
        <taxon>Spermatophyta</taxon>
        <taxon>Magnoliopsida</taxon>
        <taxon>Liliopsida</taxon>
        <taxon>Araceae</taxon>
        <taxon>Aroideae</taxon>
        <taxon>Colocasieae</taxon>
        <taxon>Colocasia</taxon>
    </lineage>
</organism>
<reference evidence="6" key="1">
    <citation type="submission" date="2017-07" db="EMBL/GenBank/DDBJ databases">
        <title>Taro Niue Genome Assembly and Annotation.</title>
        <authorList>
            <person name="Atibalentja N."/>
            <person name="Keating K."/>
            <person name="Fields C.J."/>
        </authorList>
    </citation>
    <scope>NUCLEOTIDE SEQUENCE</scope>
    <source>
        <strain evidence="6">Niue_2</strain>
        <tissue evidence="6">Leaf</tissue>
    </source>
</reference>
<evidence type="ECO:0000313" key="7">
    <source>
        <dbReference type="Proteomes" id="UP000652761"/>
    </source>
</evidence>
<feature type="repeat" description="PPR" evidence="4">
    <location>
        <begin position="333"/>
        <end position="367"/>
    </location>
</feature>
<dbReference type="PANTHER" id="PTHR47926">
    <property type="entry name" value="PENTATRICOPEPTIDE REPEAT-CONTAINING PROTEIN"/>
    <property type="match status" value="1"/>
</dbReference>
<feature type="repeat" description="PPR" evidence="4">
    <location>
        <begin position="69"/>
        <end position="103"/>
    </location>
</feature>
<name>A0A843TCK1_COLES</name>
<feature type="repeat" description="PPR" evidence="4">
    <location>
        <begin position="234"/>
        <end position="268"/>
    </location>
</feature>
<protein>
    <recommendedName>
        <fullName evidence="5">DYW domain-containing protein</fullName>
    </recommendedName>
</protein>
<dbReference type="FunFam" id="1.25.40.10:FF:000380">
    <property type="entry name" value="Pentatricopeptide repeat-containing protein, chloroplastic"/>
    <property type="match status" value="1"/>
</dbReference>
<dbReference type="FunFam" id="1.25.40.10:FF:000366">
    <property type="entry name" value="Pentatricopeptide (PPR) repeat-containing protein"/>
    <property type="match status" value="1"/>
</dbReference>
<dbReference type="Proteomes" id="UP000652761">
    <property type="component" value="Unassembled WGS sequence"/>
</dbReference>
<dbReference type="InterPro" id="IPR002885">
    <property type="entry name" value="PPR_rpt"/>
</dbReference>
<dbReference type="InterPro" id="IPR046849">
    <property type="entry name" value="E2_motif"/>
</dbReference>
<dbReference type="InterPro" id="IPR046848">
    <property type="entry name" value="E_motif"/>
</dbReference>
<dbReference type="InterPro" id="IPR046960">
    <property type="entry name" value="PPR_At4g14850-like_plant"/>
</dbReference>
<comment type="similarity">
    <text evidence="1">Belongs to the PPR family. PCMP-H subfamily.</text>
</comment>
<comment type="caution">
    <text evidence="6">The sequence shown here is derived from an EMBL/GenBank/DDBJ whole genome shotgun (WGS) entry which is preliminary data.</text>
</comment>
<dbReference type="Pfam" id="PF14432">
    <property type="entry name" value="DYW_deaminase"/>
    <property type="match status" value="1"/>
</dbReference>
<dbReference type="EMBL" id="NMUH01000043">
    <property type="protein sequence ID" value="MQL69628.1"/>
    <property type="molecule type" value="Genomic_DNA"/>
</dbReference>
<dbReference type="OrthoDB" id="185373at2759"/>
<dbReference type="GO" id="GO:0009451">
    <property type="term" value="P:RNA modification"/>
    <property type="evidence" value="ECO:0007669"/>
    <property type="project" value="InterPro"/>
</dbReference>
<dbReference type="FunFam" id="1.25.40.10:FF:000031">
    <property type="entry name" value="Pentatricopeptide repeat-containing protein mitochondrial"/>
    <property type="match status" value="1"/>
</dbReference>
<dbReference type="NCBIfam" id="TIGR00756">
    <property type="entry name" value="PPR"/>
    <property type="match status" value="6"/>
</dbReference>
<evidence type="ECO:0000256" key="4">
    <source>
        <dbReference type="PROSITE-ProRule" id="PRU00708"/>
    </source>
</evidence>
<keyword evidence="7" id="KW-1185">Reference proteome</keyword>
<evidence type="ECO:0000259" key="5">
    <source>
        <dbReference type="Pfam" id="PF14432"/>
    </source>
</evidence>
<dbReference type="SUPFAM" id="SSF48452">
    <property type="entry name" value="TPR-like"/>
    <property type="match status" value="1"/>
</dbReference>
<dbReference type="Pfam" id="PF01535">
    <property type="entry name" value="PPR"/>
    <property type="match status" value="4"/>
</dbReference>
<evidence type="ECO:0000313" key="6">
    <source>
        <dbReference type="EMBL" id="MQL69628.1"/>
    </source>
</evidence>
<dbReference type="PROSITE" id="PS51375">
    <property type="entry name" value="PPR"/>
    <property type="match status" value="5"/>
</dbReference>
<dbReference type="Pfam" id="PF20431">
    <property type="entry name" value="E_motif"/>
    <property type="match status" value="1"/>
</dbReference>
<keyword evidence="3" id="KW-0809">Transit peptide</keyword>
<dbReference type="InterPro" id="IPR011990">
    <property type="entry name" value="TPR-like_helical_dom_sf"/>
</dbReference>
<dbReference type="FunFam" id="1.25.40.10:FF:000488">
    <property type="entry name" value="Pentatricopeptide repeat-containing protein, mitochondrial"/>
    <property type="match status" value="1"/>
</dbReference>
<evidence type="ECO:0000256" key="1">
    <source>
        <dbReference type="ARBA" id="ARBA00006643"/>
    </source>
</evidence>
<feature type="domain" description="DYW" evidence="5">
    <location>
        <begin position="548"/>
        <end position="621"/>
    </location>
</feature>